<evidence type="ECO:0000313" key="2">
    <source>
        <dbReference type="Proteomes" id="UP000606008"/>
    </source>
</evidence>
<sequence length="212" mass="25148">MEKSRIDRYIKRAFPEHWFDYARELRDASLILWRNHSNELIVYLTHDEGNYHRKLYSRTYFLLMGLAIENLFKGLLISENPEYVKDGIIHRDISSGHNILFLSEKVKSLVFSNEEEEICKVLSDVIPYWGKYPIPKNFKQLKSEVFMSEDWFSKLLNLYDKLEIQLYILNYDGIKGPNGINFPKIRIQDLDIKLGRPVVRGSDIEKVLNYKP</sequence>
<dbReference type="Proteomes" id="UP000606008">
    <property type="component" value="Unassembled WGS sequence"/>
</dbReference>
<gene>
    <name evidence="1" type="ORF">F7231_14315</name>
</gene>
<reference evidence="2" key="1">
    <citation type="submission" date="2019-09" db="EMBL/GenBank/DDBJ databases">
        <authorList>
            <person name="Jung D.-H."/>
        </authorList>
    </citation>
    <scope>NUCLEOTIDE SEQUENCE [LARGE SCALE GENOMIC DNA]</scope>
    <source>
        <strain evidence="2">JA-25</strain>
    </source>
</reference>
<name>A0ABX0QJB9_9BACT</name>
<protein>
    <submittedName>
        <fullName evidence="1">Uncharacterized protein</fullName>
    </submittedName>
</protein>
<accession>A0ABX0QJB9</accession>
<organism evidence="1 2">
    <name type="scientific">Fibrivirga algicola</name>
    <dbReference type="NCBI Taxonomy" id="2950420"/>
    <lineage>
        <taxon>Bacteria</taxon>
        <taxon>Pseudomonadati</taxon>
        <taxon>Bacteroidota</taxon>
        <taxon>Cytophagia</taxon>
        <taxon>Cytophagales</taxon>
        <taxon>Spirosomataceae</taxon>
        <taxon>Fibrivirga</taxon>
    </lineage>
</organism>
<evidence type="ECO:0000313" key="1">
    <source>
        <dbReference type="EMBL" id="NID11346.1"/>
    </source>
</evidence>
<dbReference type="RefSeq" id="WP_166692398.1">
    <property type="nucleotide sequence ID" value="NZ_WAEL01000005.1"/>
</dbReference>
<comment type="caution">
    <text evidence="1">The sequence shown here is derived from an EMBL/GenBank/DDBJ whole genome shotgun (WGS) entry which is preliminary data.</text>
</comment>
<dbReference type="EMBL" id="WAEL01000005">
    <property type="protein sequence ID" value="NID11346.1"/>
    <property type="molecule type" value="Genomic_DNA"/>
</dbReference>
<proteinExistence type="predicted"/>
<keyword evidence="2" id="KW-1185">Reference proteome</keyword>
<reference evidence="2" key="2">
    <citation type="submission" date="2023-07" db="EMBL/GenBank/DDBJ databases">
        <authorList>
            <person name="Jung D.-H."/>
        </authorList>
    </citation>
    <scope>NUCLEOTIDE SEQUENCE [LARGE SCALE GENOMIC DNA]</scope>
    <source>
        <strain evidence="2">JA-25</strain>
    </source>
</reference>